<organism evidence="1">
    <name type="scientific">freshwater metagenome</name>
    <dbReference type="NCBI Taxonomy" id="449393"/>
    <lineage>
        <taxon>unclassified sequences</taxon>
        <taxon>metagenomes</taxon>
        <taxon>ecological metagenomes</taxon>
    </lineage>
</organism>
<evidence type="ECO:0000313" key="1">
    <source>
        <dbReference type="EMBL" id="CAB4340287.1"/>
    </source>
</evidence>
<dbReference type="EMBL" id="CAESAJ010000097">
    <property type="protein sequence ID" value="CAB4340287.1"/>
    <property type="molecule type" value="Genomic_DNA"/>
</dbReference>
<protein>
    <submittedName>
        <fullName evidence="1">Unannotated protein</fullName>
    </submittedName>
</protein>
<reference evidence="1" key="1">
    <citation type="submission" date="2020-05" db="EMBL/GenBank/DDBJ databases">
        <authorList>
            <person name="Chiriac C."/>
            <person name="Salcher M."/>
            <person name="Ghai R."/>
            <person name="Kavagutti S V."/>
        </authorList>
    </citation>
    <scope>NUCLEOTIDE SEQUENCE</scope>
</reference>
<accession>A0A6J5ZH42</accession>
<name>A0A6J5ZH42_9ZZZZ</name>
<proteinExistence type="predicted"/>
<gene>
    <name evidence="1" type="ORF">UFOPK3770_00898</name>
</gene>
<dbReference type="AlphaFoldDB" id="A0A6J5ZH42"/>
<sequence>MLALTSAASPAPYNQLPVDTMAKVVGDAFQLDAPALHFVVGTVGERGILESRSLRNGMRRY</sequence>